<comment type="caution">
    <text evidence="1">The sequence shown here is derived from an EMBL/GenBank/DDBJ whole genome shotgun (WGS) entry which is preliminary data.</text>
</comment>
<keyword evidence="2" id="KW-1185">Reference proteome</keyword>
<dbReference type="EMBL" id="JANHOG010000095">
    <property type="protein sequence ID" value="KAJ3558332.1"/>
    <property type="molecule type" value="Genomic_DNA"/>
</dbReference>
<dbReference type="Proteomes" id="UP001148662">
    <property type="component" value="Unassembled WGS sequence"/>
</dbReference>
<reference evidence="1" key="1">
    <citation type="submission" date="2022-07" db="EMBL/GenBank/DDBJ databases">
        <title>Genome Sequence of Phlebia brevispora.</title>
        <authorList>
            <person name="Buettner E."/>
        </authorList>
    </citation>
    <scope>NUCLEOTIDE SEQUENCE</scope>
    <source>
        <strain evidence="1">MPL23</strain>
    </source>
</reference>
<accession>A0ACC1TCL1</accession>
<proteinExistence type="predicted"/>
<evidence type="ECO:0000313" key="1">
    <source>
        <dbReference type="EMBL" id="KAJ3558332.1"/>
    </source>
</evidence>
<name>A0ACC1TCL1_9APHY</name>
<gene>
    <name evidence="1" type="ORF">NM688_g992</name>
</gene>
<organism evidence="1 2">
    <name type="scientific">Phlebia brevispora</name>
    <dbReference type="NCBI Taxonomy" id="194682"/>
    <lineage>
        <taxon>Eukaryota</taxon>
        <taxon>Fungi</taxon>
        <taxon>Dikarya</taxon>
        <taxon>Basidiomycota</taxon>
        <taxon>Agaricomycotina</taxon>
        <taxon>Agaricomycetes</taxon>
        <taxon>Polyporales</taxon>
        <taxon>Meruliaceae</taxon>
        <taxon>Phlebia</taxon>
    </lineage>
</organism>
<evidence type="ECO:0000313" key="2">
    <source>
        <dbReference type="Proteomes" id="UP001148662"/>
    </source>
</evidence>
<protein>
    <submittedName>
        <fullName evidence="1">Uncharacterized protein</fullName>
    </submittedName>
</protein>
<sequence length="212" mass="23951">MFTSSWQSTECQTEHWPVHKPMCKRLNPGEVWGIEILSKGEAARLGIPTLPVPGRFRHILLPKGHPAFTMSELCPATKLCGISLRIFTTMLFTGRSVYRGDVEESGENQPAVYLRIEDDGFAPMHWQMNSPGTCIIYREDGKPLTKETIETIWAFHATVLIDALGYPEGDGWAPAPVRQLCNAASFQHFSRGYFREQQEKGRPGFDRLFVPL</sequence>